<evidence type="ECO:0000313" key="1">
    <source>
        <dbReference type="EMBL" id="MDH5161517.1"/>
    </source>
</evidence>
<evidence type="ECO:0000313" key="2">
    <source>
        <dbReference type="Proteomes" id="UP001159179"/>
    </source>
</evidence>
<organism evidence="1 2">
    <name type="scientific">Heyndrickxia oleronia</name>
    <dbReference type="NCBI Taxonomy" id="38875"/>
    <lineage>
        <taxon>Bacteria</taxon>
        <taxon>Bacillati</taxon>
        <taxon>Bacillota</taxon>
        <taxon>Bacilli</taxon>
        <taxon>Bacillales</taxon>
        <taxon>Bacillaceae</taxon>
        <taxon>Heyndrickxia</taxon>
    </lineage>
</organism>
<sequence length="115" mass="13594">MFILRDKSTKEVFFIEERIVEIDDGYLVVVNGGQWQHVPKVNFDCIEADITKPDDYQKGKYIYDDEKGLIENVNWEDPLFYNSPVTYKTMTNEIEKRDKRIEDLELILSELLLGN</sequence>
<accession>A0AAW6SX85</accession>
<proteinExistence type="predicted"/>
<dbReference type="EMBL" id="JAROYP010000005">
    <property type="protein sequence ID" value="MDH5161517.1"/>
    <property type="molecule type" value="Genomic_DNA"/>
</dbReference>
<reference evidence="1" key="1">
    <citation type="submission" date="2023-03" db="EMBL/GenBank/DDBJ databases">
        <title>Bacterial isolates from washroom surfaces on a university campus.</title>
        <authorList>
            <person name="Holman D.B."/>
            <person name="Gzyl K.E."/>
            <person name="Taheri A.E."/>
        </authorList>
    </citation>
    <scope>NUCLEOTIDE SEQUENCE</scope>
    <source>
        <strain evidence="1">RD03</strain>
    </source>
</reference>
<dbReference type="AlphaFoldDB" id="A0AAW6SX85"/>
<protein>
    <submittedName>
        <fullName evidence="1">Uncharacterized protein</fullName>
    </submittedName>
</protein>
<dbReference type="RefSeq" id="WP_280616720.1">
    <property type="nucleotide sequence ID" value="NZ_JAROYP010000005.1"/>
</dbReference>
<dbReference type="Proteomes" id="UP001159179">
    <property type="component" value="Unassembled WGS sequence"/>
</dbReference>
<name>A0AAW6SX85_9BACI</name>
<gene>
    <name evidence="1" type="ORF">P5X88_11240</name>
</gene>
<comment type="caution">
    <text evidence="1">The sequence shown here is derived from an EMBL/GenBank/DDBJ whole genome shotgun (WGS) entry which is preliminary data.</text>
</comment>